<reference evidence="3" key="1">
    <citation type="journal article" date="2020" name="Cell">
        <title>Large-Scale Comparative Analyses of Tick Genomes Elucidate Their Genetic Diversity and Vector Capacities.</title>
        <authorList>
            <consortium name="Tick Genome and Microbiome Consortium (TIGMIC)"/>
            <person name="Jia N."/>
            <person name="Wang J."/>
            <person name="Shi W."/>
            <person name="Du L."/>
            <person name="Sun Y."/>
            <person name="Zhan W."/>
            <person name="Jiang J.F."/>
            <person name="Wang Q."/>
            <person name="Zhang B."/>
            <person name="Ji P."/>
            <person name="Bell-Sakyi L."/>
            <person name="Cui X.M."/>
            <person name="Yuan T.T."/>
            <person name="Jiang B.G."/>
            <person name="Yang W.F."/>
            <person name="Lam T.T."/>
            <person name="Chang Q.C."/>
            <person name="Ding S.J."/>
            <person name="Wang X.J."/>
            <person name="Zhu J.G."/>
            <person name="Ruan X.D."/>
            <person name="Zhao L."/>
            <person name="Wei J.T."/>
            <person name="Ye R.Z."/>
            <person name="Que T.C."/>
            <person name="Du C.H."/>
            <person name="Zhou Y.H."/>
            <person name="Cheng J.X."/>
            <person name="Dai P.F."/>
            <person name="Guo W.B."/>
            <person name="Han X.H."/>
            <person name="Huang E.J."/>
            <person name="Li L.F."/>
            <person name="Wei W."/>
            <person name="Gao Y.C."/>
            <person name="Liu J.Z."/>
            <person name="Shao H.Z."/>
            <person name="Wang X."/>
            <person name="Wang C.C."/>
            <person name="Yang T.C."/>
            <person name="Huo Q.B."/>
            <person name="Li W."/>
            <person name="Chen H.Y."/>
            <person name="Chen S.E."/>
            <person name="Zhou L.G."/>
            <person name="Ni X.B."/>
            <person name="Tian J.H."/>
            <person name="Sheng Y."/>
            <person name="Liu T."/>
            <person name="Pan Y.S."/>
            <person name="Xia L.Y."/>
            <person name="Li J."/>
            <person name="Zhao F."/>
            <person name="Cao W.C."/>
        </authorList>
    </citation>
    <scope>NUCLEOTIDE SEQUENCE</scope>
    <source>
        <strain evidence="3">Rmic-2018</strain>
    </source>
</reference>
<keyword evidence="2" id="KW-0472">Membrane</keyword>
<dbReference type="VEuPathDB" id="VectorBase:LOC119164234"/>
<keyword evidence="2" id="KW-0812">Transmembrane</keyword>
<evidence type="ECO:0000256" key="2">
    <source>
        <dbReference type="SAM" id="Phobius"/>
    </source>
</evidence>
<sequence length="193" mass="20156">MAAAVARLVRASVVDTSVESEPSNNLCHCSAANVSREKAMDTGDPKKEVDAESGGDRDANTGNRDSDIDIIDDDTDHSIESLSSSAIGNTSASLMGFSEISAATASSYGNLEVPGGSDWMDTASVASDASLPSGLEMRSGVRRYKHVPNTRLNWALTAMAALVAVAAAAFGVGHYFGMQKWITLDFLVCSTST</sequence>
<dbReference type="EMBL" id="JABSTU010000001">
    <property type="protein sequence ID" value="KAH8040270.1"/>
    <property type="molecule type" value="Genomic_DNA"/>
</dbReference>
<dbReference type="AlphaFoldDB" id="A0A9J6F0H7"/>
<reference evidence="3" key="2">
    <citation type="submission" date="2021-09" db="EMBL/GenBank/DDBJ databases">
        <authorList>
            <person name="Jia N."/>
            <person name="Wang J."/>
            <person name="Shi W."/>
            <person name="Du L."/>
            <person name="Sun Y."/>
            <person name="Zhan W."/>
            <person name="Jiang J."/>
            <person name="Wang Q."/>
            <person name="Zhang B."/>
            <person name="Ji P."/>
            <person name="Sakyi L.B."/>
            <person name="Cui X."/>
            <person name="Yuan T."/>
            <person name="Jiang B."/>
            <person name="Yang W."/>
            <person name="Lam T.T.-Y."/>
            <person name="Chang Q."/>
            <person name="Ding S."/>
            <person name="Wang X."/>
            <person name="Zhu J."/>
            <person name="Ruan X."/>
            <person name="Zhao L."/>
            <person name="Wei J."/>
            <person name="Que T."/>
            <person name="Du C."/>
            <person name="Cheng J."/>
            <person name="Dai P."/>
            <person name="Han X."/>
            <person name="Huang E."/>
            <person name="Gao Y."/>
            <person name="Liu J."/>
            <person name="Shao H."/>
            <person name="Ye R."/>
            <person name="Li L."/>
            <person name="Wei W."/>
            <person name="Wang X."/>
            <person name="Wang C."/>
            <person name="Huo Q."/>
            <person name="Li W."/>
            <person name="Guo W."/>
            <person name="Chen H."/>
            <person name="Chen S."/>
            <person name="Zhou L."/>
            <person name="Zhou L."/>
            <person name="Ni X."/>
            <person name="Tian J."/>
            <person name="Zhou Y."/>
            <person name="Sheng Y."/>
            <person name="Liu T."/>
            <person name="Pan Y."/>
            <person name="Xia L."/>
            <person name="Li J."/>
            <person name="Zhao F."/>
            <person name="Cao W."/>
        </authorList>
    </citation>
    <scope>NUCLEOTIDE SEQUENCE</scope>
    <source>
        <strain evidence="3">Rmic-2018</strain>
        <tissue evidence="3">Larvae</tissue>
    </source>
</reference>
<organism evidence="3 4">
    <name type="scientific">Rhipicephalus microplus</name>
    <name type="common">Cattle tick</name>
    <name type="synonym">Boophilus microplus</name>
    <dbReference type="NCBI Taxonomy" id="6941"/>
    <lineage>
        <taxon>Eukaryota</taxon>
        <taxon>Metazoa</taxon>
        <taxon>Ecdysozoa</taxon>
        <taxon>Arthropoda</taxon>
        <taxon>Chelicerata</taxon>
        <taxon>Arachnida</taxon>
        <taxon>Acari</taxon>
        <taxon>Parasitiformes</taxon>
        <taxon>Ixodida</taxon>
        <taxon>Ixodoidea</taxon>
        <taxon>Ixodidae</taxon>
        <taxon>Rhipicephalinae</taxon>
        <taxon>Rhipicephalus</taxon>
        <taxon>Boophilus</taxon>
    </lineage>
</organism>
<proteinExistence type="predicted"/>
<keyword evidence="4" id="KW-1185">Reference proteome</keyword>
<feature type="compositionally biased region" description="Basic and acidic residues" evidence="1">
    <location>
        <begin position="35"/>
        <end position="67"/>
    </location>
</feature>
<feature type="transmembrane region" description="Helical" evidence="2">
    <location>
        <begin position="152"/>
        <end position="176"/>
    </location>
</feature>
<keyword evidence="2" id="KW-1133">Transmembrane helix</keyword>
<evidence type="ECO:0000313" key="4">
    <source>
        <dbReference type="Proteomes" id="UP000821866"/>
    </source>
</evidence>
<accession>A0A9J6F0H7</accession>
<protein>
    <submittedName>
        <fullName evidence="3">Uncharacterized protein</fullName>
    </submittedName>
</protein>
<evidence type="ECO:0000256" key="1">
    <source>
        <dbReference type="SAM" id="MobiDB-lite"/>
    </source>
</evidence>
<evidence type="ECO:0000313" key="3">
    <source>
        <dbReference type="EMBL" id="KAH8040270.1"/>
    </source>
</evidence>
<gene>
    <name evidence="3" type="ORF">HPB51_009818</name>
</gene>
<name>A0A9J6F0H7_RHIMP</name>
<feature type="region of interest" description="Disordered" evidence="1">
    <location>
        <begin position="31"/>
        <end position="71"/>
    </location>
</feature>
<comment type="caution">
    <text evidence="3">The sequence shown here is derived from an EMBL/GenBank/DDBJ whole genome shotgun (WGS) entry which is preliminary data.</text>
</comment>
<dbReference type="Proteomes" id="UP000821866">
    <property type="component" value="Chromosome 1"/>
</dbReference>